<dbReference type="Proteomes" id="UP000188597">
    <property type="component" value="Unassembled WGS sequence"/>
</dbReference>
<protein>
    <recommendedName>
        <fullName evidence="3">Helicase C-terminal domain-containing protein</fullName>
    </recommendedName>
</protein>
<dbReference type="PANTHER" id="PTHR47396">
    <property type="entry name" value="TYPE I RESTRICTION ENZYME ECOKI R PROTEIN"/>
    <property type="match status" value="1"/>
</dbReference>
<sequence>MPDVVNLVFFKLIRSKTKFWQMIGRGTRLRPDLFGPGRDKTSFTVIDVGGNLEYFNQDLPEREPSQQKPLTQQIFETRAAVV</sequence>
<proteinExistence type="predicted"/>
<evidence type="ECO:0000313" key="1">
    <source>
        <dbReference type="EMBL" id="OOE06961.1"/>
    </source>
</evidence>
<dbReference type="InterPro" id="IPR027417">
    <property type="entry name" value="P-loop_NTPase"/>
</dbReference>
<evidence type="ECO:0000313" key="2">
    <source>
        <dbReference type="Proteomes" id="UP000188597"/>
    </source>
</evidence>
<organism evidence="1 2">
    <name type="scientific">Fictibacillus arsenicus</name>
    <dbReference type="NCBI Taxonomy" id="255247"/>
    <lineage>
        <taxon>Bacteria</taxon>
        <taxon>Bacillati</taxon>
        <taxon>Bacillota</taxon>
        <taxon>Bacilli</taxon>
        <taxon>Bacillales</taxon>
        <taxon>Fictibacillaceae</taxon>
        <taxon>Fictibacillus</taxon>
    </lineage>
</organism>
<dbReference type="PANTHER" id="PTHR47396:SF1">
    <property type="entry name" value="ATP-DEPENDENT HELICASE IRC3-RELATED"/>
    <property type="match status" value="1"/>
</dbReference>
<evidence type="ECO:0008006" key="3">
    <source>
        <dbReference type="Google" id="ProtNLM"/>
    </source>
</evidence>
<dbReference type="AlphaFoldDB" id="A0A1V3FZE3"/>
<reference evidence="1 2" key="1">
    <citation type="submission" date="2016-11" db="EMBL/GenBank/DDBJ databases">
        <authorList>
            <person name="Jaros S."/>
            <person name="Januszkiewicz K."/>
            <person name="Wedrychowicz H."/>
        </authorList>
    </citation>
    <scope>NUCLEOTIDE SEQUENCE [LARGE SCALE GENOMIC DNA]</scope>
    <source>
        <strain evidence="1 2">Con a/3</strain>
    </source>
</reference>
<dbReference type="InterPro" id="IPR050742">
    <property type="entry name" value="Helicase_Restrict-Modif_Enz"/>
</dbReference>
<dbReference type="GO" id="GO:0005829">
    <property type="term" value="C:cytosol"/>
    <property type="evidence" value="ECO:0007669"/>
    <property type="project" value="TreeGrafter"/>
</dbReference>
<dbReference type="Gene3D" id="3.40.50.300">
    <property type="entry name" value="P-loop containing nucleotide triphosphate hydrolases"/>
    <property type="match status" value="1"/>
</dbReference>
<gene>
    <name evidence="1" type="ORF">UN64_19805</name>
</gene>
<accession>A0A1V3FZE3</accession>
<name>A0A1V3FZE3_9BACL</name>
<comment type="caution">
    <text evidence="1">The sequence shown here is derived from an EMBL/GenBank/DDBJ whole genome shotgun (WGS) entry which is preliminary data.</text>
</comment>
<feature type="non-terminal residue" evidence="1">
    <location>
        <position position="82"/>
    </location>
</feature>
<dbReference type="EMBL" id="MQMF01000026">
    <property type="protein sequence ID" value="OOE06961.1"/>
    <property type="molecule type" value="Genomic_DNA"/>
</dbReference>